<comment type="cofactor">
    <cofactor evidence="1 19">
        <name>FAD</name>
        <dbReference type="ChEBI" id="CHEBI:57692"/>
    </cofactor>
</comment>
<dbReference type="HAMAP" id="MF_00037">
    <property type="entry name" value="MurB"/>
    <property type="match status" value="1"/>
</dbReference>
<dbReference type="InterPro" id="IPR016167">
    <property type="entry name" value="FAD-bd_PCMH_sub1"/>
</dbReference>
<dbReference type="InterPro" id="IPR036318">
    <property type="entry name" value="FAD-bd_PCMH-like_sf"/>
</dbReference>
<proteinExistence type="inferred from homology"/>
<keyword evidence="8 19" id="KW-0132">Cell division</keyword>
<dbReference type="RefSeq" id="WP_380097698.1">
    <property type="nucleotide sequence ID" value="NZ_JBHRYD010000013.1"/>
</dbReference>
<feature type="domain" description="FAD-binding PCMH-type" evidence="20">
    <location>
        <begin position="66"/>
        <end position="235"/>
    </location>
</feature>
<keyword evidence="22" id="KW-1185">Reference proteome</keyword>
<evidence type="ECO:0000256" key="7">
    <source>
        <dbReference type="ARBA" id="ARBA00022490"/>
    </source>
</evidence>
<keyword evidence="16 19" id="KW-0961">Cell wall biogenesis/degradation</keyword>
<evidence type="ECO:0000313" key="22">
    <source>
        <dbReference type="Proteomes" id="UP001595613"/>
    </source>
</evidence>
<keyword evidence="13 19" id="KW-0573">Peptidoglycan synthesis</keyword>
<evidence type="ECO:0000256" key="1">
    <source>
        <dbReference type="ARBA" id="ARBA00001974"/>
    </source>
</evidence>
<dbReference type="InterPro" id="IPR011601">
    <property type="entry name" value="MurB_C"/>
</dbReference>
<dbReference type="EMBL" id="JBHRYD010000013">
    <property type="protein sequence ID" value="MFC3705772.1"/>
    <property type="molecule type" value="Genomic_DNA"/>
</dbReference>
<dbReference type="PANTHER" id="PTHR21071">
    <property type="entry name" value="UDP-N-ACETYLENOLPYRUVOYLGLUCOSAMINE REDUCTASE"/>
    <property type="match status" value="1"/>
</dbReference>
<keyword evidence="9 19" id="KW-0285">Flavoprotein</keyword>
<dbReference type="Gene3D" id="3.90.78.10">
    <property type="entry name" value="UDP-N-acetylenolpyruvoylglucosamine reductase, C-terminal domain"/>
    <property type="match status" value="1"/>
</dbReference>
<evidence type="ECO:0000256" key="14">
    <source>
        <dbReference type="ARBA" id="ARBA00023002"/>
    </source>
</evidence>
<evidence type="ECO:0000313" key="21">
    <source>
        <dbReference type="EMBL" id="MFC3705772.1"/>
    </source>
</evidence>
<keyword evidence="11 19" id="KW-0521">NADP</keyword>
<dbReference type="SUPFAM" id="SSF56176">
    <property type="entry name" value="FAD-binding/transporter-associated domain-like"/>
    <property type="match status" value="1"/>
</dbReference>
<evidence type="ECO:0000256" key="3">
    <source>
        <dbReference type="ARBA" id="ARBA00004496"/>
    </source>
</evidence>
<dbReference type="EC" id="1.3.1.98" evidence="5 19"/>
<evidence type="ECO:0000256" key="13">
    <source>
        <dbReference type="ARBA" id="ARBA00022984"/>
    </source>
</evidence>
<evidence type="ECO:0000256" key="15">
    <source>
        <dbReference type="ARBA" id="ARBA00023306"/>
    </source>
</evidence>
<feature type="active site" evidence="19">
    <location>
        <position position="378"/>
    </location>
</feature>
<evidence type="ECO:0000256" key="10">
    <source>
        <dbReference type="ARBA" id="ARBA00022827"/>
    </source>
</evidence>
<gene>
    <name evidence="19 21" type="primary">murB</name>
    <name evidence="21" type="ORF">ACFOOL_13515</name>
</gene>
<evidence type="ECO:0000256" key="8">
    <source>
        <dbReference type="ARBA" id="ARBA00022618"/>
    </source>
</evidence>
<dbReference type="GO" id="GO:0008762">
    <property type="term" value="F:UDP-N-acetylmuramate dehydrogenase activity"/>
    <property type="evidence" value="ECO:0007669"/>
    <property type="project" value="UniProtKB-EC"/>
</dbReference>
<keyword evidence="12 19" id="KW-0133">Cell shape</keyword>
<dbReference type="InterPro" id="IPR003170">
    <property type="entry name" value="MurB"/>
</dbReference>
<dbReference type="PROSITE" id="PS51387">
    <property type="entry name" value="FAD_PCMH"/>
    <property type="match status" value="1"/>
</dbReference>
<dbReference type="InterPro" id="IPR016166">
    <property type="entry name" value="FAD-bd_PCMH"/>
</dbReference>
<name>A0ABV7X3L7_9HYPH</name>
<accession>A0ABV7X3L7</accession>
<dbReference type="PANTHER" id="PTHR21071:SF4">
    <property type="entry name" value="UDP-N-ACETYLENOLPYRUVOYLGLUCOSAMINE REDUCTASE"/>
    <property type="match status" value="1"/>
</dbReference>
<comment type="similarity">
    <text evidence="19">Belongs to the MurB family.</text>
</comment>
<evidence type="ECO:0000256" key="9">
    <source>
        <dbReference type="ARBA" id="ARBA00022630"/>
    </source>
</evidence>
<dbReference type="SUPFAM" id="SSF56194">
    <property type="entry name" value="Uridine diphospho-N-Acetylenolpyruvylglucosamine reductase, MurB, C-terminal domain"/>
    <property type="match status" value="1"/>
</dbReference>
<dbReference type="Gene3D" id="3.30.465.10">
    <property type="match status" value="1"/>
</dbReference>
<keyword evidence="14 19" id="KW-0560">Oxidoreductase</keyword>
<evidence type="ECO:0000256" key="5">
    <source>
        <dbReference type="ARBA" id="ARBA00012518"/>
    </source>
</evidence>
<dbReference type="InterPro" id="IPR016169">
    <property type="entry name" value="FAD-bd_PCMH_sub2"/>
</dbReference>
<evidence type="ECO:0000256" key="6">
    <source>
        <dbReference type="ARBA" id="ARBA00015188"/>
    </source>
</evidence>
<comment type="subcellular location">
    <subcellularLocation>
        <location evidence="3 19">Cytoplasm</location>
    </subcellularLocation>
</comment>
<dbReference type="NCBIfam" id="NF010478">
    <property type="entry name" value="PRK13903.1"/>
    <property type="match status" value="1"/>
</dbReference>
<dbReference type="InterPro" id="IPR006094">
    <property type="entry name" value="Oxid_FAD_bind_N"/>
</dbReference>
<dbReference type="NCBIfam" id="TIGR00179">
    <property type="entry name" value="murB"/>
    <property type="match status" value="1"/>
</dbReference>
<evidence type="ECO:0000256" key="12">
    <source>
        <dbReference type="ARBA" id="ARBA00022960"/>
    </source>
</evidence>
<feature type="active site" evidence="19">
    <location>
        <position position="212"/>
    </location>
</feature>
<reference evidence="22" key="1">
    <citation type="journal article" date="2019" name="Int. J. Syst. Evol. Microbiol.">
        <title>The Global Catalogue of Microorganisms (GCM) 10K type strain sequencing project: providing services to taxonomists for standard genome sequencing and annotation.</title>
        <authorList>
            <consortium name="The Broad Institute Genomics Platform"/>
            <consortium name="The Broad Institute Genome Sequencing Center for Infectious Disease"/>
            <person name="Wu L."/>
            <person name="Ma J."/>
        </authorList>
    </citation>
    <scope>NUCLEOTIDE SEQUENCE [LARGE SCALE GENOMIC DNA]</scope>
    <source>
        <strain evidence="22">KCTC 42281</strain>
    </source>
</reference>
<keyword evidence="7 19" id="KW-0963">Cytoplasm</keyword>
<dbReference type="NCBIfam" id="NF000755">
    <property type="entry name" value="PRK00046.1"/>
    <property type="match status" value="1"/>
</dbReference>
<evidence type="ECO:0000256" key="2">
    <source>
        <dbReference type="ARBA" id="ARBA00003921"/>
    </source>
</evidence>
<dbReference type="Pfam" id="PF01565">
    <property type="entry name" value="FAD_binding_4"/>
    <property type="match status" value="1"/>
</dbReference>
<evidence type="ECO:0000256" key="18">
    <source>
        <dbReference type="ARBA" id="ARBA00048914"/>
    </source>
</evidence>
<sequence>MPVSVPQLLVERARNMVKPIAGVNGPAIVGLAQPCRTMVFKPVMTDLSTKLIPDFDLSARNTLALRARSRFGLVLNEIAMVPALFELAGKEGLAVRLLGGGSNVVLAPDFDGITAIMAINDHRVLEDLADTVIVEAAAGRSWHDFVVWTVEQGFGGLENLAGIPGTMGAAPVQNIGAYGVELADVFHSLTAYDRQSGEQRIFDGPACVFSYRHSAFKQEPNRFTILSVRLRLPKVWVPNLGFAGLSELAGKAGLTPKNVMERVLALRGSKLPDWRIEPNAGSFFQNPILPAGDATPVLAEFPNAPNFSLPDGKTKLSAGWLIEKSGLKGFRLGPAGISERHALVVVNHGGAEQADIAALSAHVKKTVKTRFGVQLHEEPIFL</sequence>
<keyword evidence="15 19" id="KW-0131">Cell cycle</keyword>
<evidence type="ECO:0000256" key="19">
    <source>
        <dbReference type="HAMAP-Rule" id="MF_00037"/>
    </source>
</evidence>
<dbReference type="Gene3D" id="3.30.43.10">
    <property type="entry name" value="Uridine Diphospho-n-acetylenolpyruvylglucosamine Reductase, domain 2"/>
    <property type="match status" value="1"/>
</dbReference>
<organism evidence="21 22">
    <name type="scientific">Devosia honganensis</name>
    <dbReference type="NCBI Taxonomy" id="1610527"/>
    <lineage>
        <taxon>Bacteria</taxon>
        <taxon>Pseudomonadati</taxon>
        <taxon>Pseudomonadota</taxon>
        <taxon>Alphaproteobacteria</taxon>
        <taxon>Hyphomicrobiales</taxon>
        <taxon>Devosiaceae</taxon>
        <taxon>Devosia</taxon>
    </lineage>
</organism>
<evidence type="ECO:0000259" key="20">
    <source>
        <dbReference type="PROSITE" id="PS51387"/>
    </source>
</evidence>
<dbReference type="Proteomes" id="UP001595613">
    <property type="component" value="Unassembled WGS sequence"/>
</dbReference>
<evidence type="ECO:0000256" key="4">
    <source>
        <dbReference type="ARBA" id="ARBA00004752"/>
    </source>
</evidence>
<evidence type="ECO:0000256" key="16">
    <source>
        <dbReference type="ARBA" id="ARBA00023316"/>
    </source>
</evidence>
<evidence type="ECO:0000256" key="11">
    <source>
        <dbReference type="ARBA" id="ARBA00022857"/>
    </source>
</evidence>
<dbReference type="Pfam" id="PF02873">
    <property type="entry name" value="MurB_C"/>
    <property type="match status" value="1"/>
</dbReference>
<protein>
    <recommendedName>
        <fullName evidence="6 19">UDP-N-acetylenolpyruvoylglucosamine reductase</fullName>
        <ecNumber evidence="5 19">1.3.1.98</ecNumber>
    </recommendedName>
    <alternativeName>
        <fullName evidence="17 19">UDP-N-acetylmuramate dehydrogenase</fullName>
    </alternativeName>
</protein>
<keyword evidence="10 19" id="KW-0274">FAD</keyword>
<comment type="caution">
    <text evidence="21">The sequence shown here is derived from an EMBL/GenBank/DDBJ whole genome shotgun (WGS) entry which is preliminary data.</text>
</comment>
<comment type="pathway">
    <text evidence="4 19">Cell wall biogenesis; peptidoglycan biosynthesis.</text>
</comment>
<feature type="active site" description="Proton donor" evidence="19">
    <location>
        <position position="282"/>
    </location>
</feature>
<evidence type="ECO:0000256" key="17">
    <source>
        <dbReference type="ARBA" id="ARBA00031026"/>
    </source>
</evidence>
<comment type="catalytic activity">
    <reaction evidence="18 19">
        <text>UDP-N-acetyl-alpha-D-muramate + NADP(+) = UDP-N-acetyl-3-O-(1-carboxyvinyl)-alpha-D-glucosamine + NADPH + H(+)</text>
        <dbReference type="Rhea" id="RHEA:12248"/>
        <dbReference type="ChEBI" id="CHEBI:15378"/>
        <dbReference type="ChEBI" id="CHEBI:57783"/>
        <dbReference type="ChEBI" id="CHEBI:58349"/>
        <dbReference type="ChEBI" id="CHEBI:68483"/>
        <dbReference type="ChEBI" id="CHEBI:70757"/>
        <dbReference type="EC" id="1.3.1.98"/>
    </reaction>
</comment>
<dbReference type="InterPro" id="IPR036635">
    <property type="entry name" value="MurB_C_sf"/>
</dbReference>
<comment type="function">
    <text evidence="2 19">Cell wall formation.</text>
</comment>